<keyword evidence="3" id="KW-1185">Reference proteome</keyword>
<dbReference type="RefSeq" id="WP_013579468.1">
    <property type="nucleotide sequence ID" value="NC_015064.1"/>
</dbReference>
<evidence type="ECO:0008006" key="4">
    <source>
        <dbReference type="Google" id="ProtNLM"/>
    </source>
</evidence>
<keyword evidence="1" id="KW-1133">Transmembrane helix</keyword>
<name>E8X311_GRATM</name>
<keyword evidence="1" id="KW-0472">Membrane</keyword>
<accession>E8X311</accession>
<proteinExistence type="predicted"/>
<feature type="transmembrane region" description="Helical" evidence="1">
    <location>
        <begin position="50"/>
        <end position="69"/>
    </location>
</feature>
<dbReference type="HOGENOM" id="CLU_160695_0_0_0"/>
<reference evidence="3" key="1">
    <citation type="submission" date="2011-01" db="EMBL/GenBank/DDBJ databases">
        <title>Complete sequence of chromosome of Acidobacterium sp. MP5ACTX9.</title>
        <authorList>
            <consortium name="US DOE Joint Genome Institute"/>
            <person name="Lucas S."/>
            <person name="Copeland A."/>
            <person name="Lapidus A."/>
            <person name="Cheng J.-F."/>
            <person name="Goodwin L."/>
            <person name="Pitluck S."/>
            <person name="Teshima H."/>
            <person name="Detter J.C."/>
            <person name="Han C."/>
            <person name="Tapia R."/>
            <person name="Land M."/>
            <person name="Hauser L."/>
            <person name="Kyrpides N."/>
            <person name="Ivanova N."/>
            <person name="Ovchinnikova G."/>
            <person name="Pagani I."/>
            <person name="Rawat S.R."/>
            <person name="Mannisto M."/>
            <person name="Haggblom M.M."/>
            <person name="Woyke T."/>
        </authorList>
    </citation>
    <scope>NUCLEOTIDE SEQUENCE [LARGE SCALE GENOMIC DNA]</scope>
    <source>
        <strain evidence="3">MP5ACTX9</strain>
    </source>
</reference>
<evidence type="ECO:0000313" key="3">
    <source>
        <dbReference type="Proteomes" id="UP000000343"/>
    </source>
</evidence>
<evidence type="ECO:0000256" key="1">
    <source>
        <dbReference type="SAM" id="Phobius"/>
    </source>
</evidence>
<evidence type="ECO:0000313" key="2">
    <source>
        <dbReference type="EMBL" id="ADW68145.1"/>
    </source>
</evidence>
<dbReference type="EMBL" id="CP002480">
    <property type="protein sequence ID" value="ADW68145.1"/>
    <property type="molecule type" value="Genomic_DNA"/>
</dbReference>
<gene>
    <name evidence="2" type="ordered locus">AciX9_1082</name>
</gene>
<dbReference type="Proteomes" id="UP000000343">
    <property type="component" value="Chromosome"/>
</dbReference>
<dbReference type="eggNOG" id="ENOG5033KAU">
    <property type="taxonomic scope" value="Bacteria"/>
</dbReference>
<keyword evidence="1" id="KW-0812">Transmembrane</keyword>
<dbReference type="KEGG" id="acm:AciX9_1082"/>
<feature type="transmembrane region" description="Helical" evidence="1">
    <location>
        <begin position="76"/>
        <end position="96"/>
    </location>
</feature>
<sequence>MNSHHYLAAFFAGLFLANAVPHYVAGISGNRFPTPFAKPPGKGLSSAPINTVWALANLVAGFLLFRVAAITMGDTTTLLVFFTGIAAISIQLSMHFTHKHAA</sequence>
<dbReference type="OrthoDB" id="7365954at2"/>
<organism evidence="3">
    <name type="scientific">Granulicella tundricola (strain ATCC BAA-1859 / DSM 23138 / MP5ACTX9)</name>
    <dbReference type="NCBI Taxonomy" id="1198114"/>
    <lineage>
        <taxon>Bacteria</taxon>
        <taxon>Pseudomonadati</taxon>
        <taxon>Acidobacteriota</taxon>
        <taxon>Terriglobia</taxon>
        <taxon>Terriglobales</taxon>
        <taxon>Acidobacteriaceae</taxon>
        <taxon>Granulicella</taxon>
    </lineage>
</organism>
<dbReference type="STRING" id="1198114.AciX9_1082"/>
<dbReference type="PaxDb" id="1198114-AciX9_1082"/>
<dbReference type="AlphaFoldDB" id="E8X311"/>
<protein>
    <recommendedName>
        <fullName evidence="4">Integral membrane protein</fullName>
    </recommendedName>
</protein>